<accession>A0A1V5MAE1</accession>
<name>A0A1V5MAE1_UNCT6</name>
<keyword evidence="5" id="KW-0067">ATP-binding</keyword>
<reference evidence="8" key="1">
    <citation type="submission" date="2017-02" db="EMBL/GenBank/DDBJ databases">
        <title>Delving into the versatile metabolic prowess of the omnipresent phylum Bacteroidetes.</title>
        <authorList>
            <person name="Nobu M.K."/>
            <person name="Mei R."/>
            <person name="Narihiro T."/>
            <person name="Kuroda K."/>
            <person name="Liu W.-T."/>
        </authorList>
    </citation>
    <scope>NUCLEOTIDE SEQUENCE</scope>
    <source>
        <strain evidence="8">ADurb.Bin417</strain>
    </source>
</reference>
<dbReference type="GO" id="GO:0005524">
    <property type="term" value="F:ATP binding"/>
    <property type="evidence" value="ECO:0007669"/>
    <property type="project" value="UniProtKB-KW"/>
</dbReference>
<proteinExistence type="inferred from homology"/>
<dbReference type="PANTHER" id="PTHR46566:SF2">
    <property type="entry name" value="ATP-DEPENDENT 6-PHOSPHOFRUCTOKINASE ISOZYME 2"/>
    <property type="match status" value="1"/>
</dbReference>
<dbReference type="InterPro" id="IPR002173">
    <property type="entry name" value="Carboh/pur_kinase_PfkB_CS"/>
</dbReference>
<evidence type="ECO:0000259" key="7">
    <source>
        <dbReference type="Pfam" id="PF00294"/>
    </source>
</evidence>
<feature type="domain" description="Carbohydrate kinase PfkB" evidence="7">
    <location>
        <begin position="20"/>
        <end position="298"/>
    </location>
</feature>
<dbReference type="InterPro" id="IPR029056">
    <property type="entry name" value="Ribokinase-like"/>
</dbReference>
<dbReference type="EC" id="2.7.1.11" evidence="8"/>
<evidence type="ECO:0000256" key="2">
    <source>
        <dbReference type="ARBA" id="ARBA00022679"/>
    </source>
</evidence>
<dbReference type="SUPFAM" id="SSF53613">
    <property type="entry name" value="Ribokinase-like"/>
    <property type="match status" value="1"/>
</dbReference>
<dbReference type="NCBIfam" id="TIGR03168">
    <property type="entry name" value="1-PFK"/>
    <property type="match status" value="1"/>
</dbReference>
<dbReference type="Pfam" id="PF00294">
    <property type="entry name" value="PfkB"/>
    <property type="match status" value="1"/>
</dbReference>
<dbReference type="GO" id="GO:0003872">
    <property type="term" value="F:6-phosphofructokinase activity"/>
    <property type="evidence" value="ECO:0007669"/>
    <property type="project" value="UniProtKB-EC"/>
</dbReference>
<gene>
    <name evidence="8" type="primary">pfkB</name>
    <name evidence="8" type="ORF">BWY73_01368</name>
</gene>
<dbReference type="GO" id="GO:0005829">
    <property type="term" value="C:cytosol"/>
    <property type="evidence" value="ECO:0007669"/>
    <property type="project" value="TreeGrafter"/>
</dbReference>
<evidence type="ECO:0000256" key="6">
    <source>
        <dbReference type="PIRNR" id="PIRNR000535"/>
    </source>
</evidence>
<keyword evidence="4 8" id="KW-0418">Kinase</keyword>
<dbReference type="InterPro" id="IPR017583">
    <property type="entry name" value="Tagatose/fructose_Pkinase"/>
</dbReference>
<evidence type="ECO:0000256" key="5">
    <source>
        <dbReference type="ARBA" id="ARBA00022840"/>
    </source>
</evidence>
<keyword evidence="3" id="KW-0547">Nucleotide-binding</keyword>
<comment type="similarity">
    <text evidence="1">Belongs to the carbohydrate kinase PfkB family.</text>
</comment>
<dbReference type="CDD" id="cd01164">
    <property type="entry name" value="FruK_PfkB_like"/>
    <property type="match status" value="1"/>
</dbReference>
<dbReference type="PROSITE" id="PS00584">
    <property type="entry name" value="PFKB_KINASES_2"/>
    <property type="match status" value="1"/>
</dbReference>
<evidence type="ECO:0000256" key="1">
    <source>
        <dbReference type="ARBA" id="ARBA00010688"/>
    </source>
</evidence>
<dbReference type="AlphaFoldDB" id="A0A1V5MAE1"/>
<comment type="caution">
    <text evidence="8">The sequence shown here is derived from an EMBL/GenBank/DDBJ whole genome shotgun (WGS) entry which is preliminary data.</text>
</comment>
<dbReference type="PANTHER" id="PTHR46566">
    <property type="entry name" value="1-PHOSPHOFRUCTOKINASE-RELATED"/>
    <property type="match status" value="1"/>
</dbReference>
<keyword evidence="2 6" id="KW-0808">Transferase</keyword>
<organism evidence="8">
    <name type="scientific">candidate division TA06 bacterium ADurb.Bin417</name>
    <dbReference type="NCBI Taxonomy" id="1852828"/>
    <lineage>
        <taxon>Bacteria</taxon>
        <taxon>Bacteria division TA06</taxon>
    </lineage>
</organism>
<evidence type="ECO:0000256" key="3">
    <source>
        <dbReference type="ARBA" id="ARBA00022741"/>
    </source>
</evidence>
<evidence type="ECO:0000256" key="4">
    <source>
        <dbReference type="ARBA" id="ARBA00022777"/>
    </source>
</evidence>
<dbReference type="PIRSF" id="PIRSF000535">
    <property type="entry name" value="1PFK/6PFK/LacC"/>
    <property type="match status" value="1"/>
</dbReference>
<dbReference type="Gene3D" id="3.40.1190.20">
    <property type="match status" value="1"/>
</dbReference>
<dbReference type="Proteomes" id="UP000485484">
    <property type="component" value="Unassembled WGS sequence"/>
</dbReference>
<dbReference type="InterPro" id="IPR011611">
    <property type="entry name" value="PfkB_dom"/>
</dbReference>
<dbReference type="EMBL" id="MWAK01000285">
    <property type="protein sequence ID" value="OPZ90193.1"/>
    <property type="molecule type" value="Genomic_DNA"/>
</dbReference>
<evidence type="ECO:0000313" key="8">
    <source>
        <dbReference type="EMBL" id="OPZ90193.1"/>
    </source>
</evidence>
<protein>
    <submittedName>
        <fullName evidence="8">6-phosphofructokinase isozyme 2</fullName>
        <ecNumber evidence="8">2.7.1.11</ecNumber>
    </submittedName>
</protein>
<sequence length="312" mass="34292">MDIYTLTCNPSQDFYLEVIQIVPEDINRSRAARRDLGGKGINVSRGLKSLGSRTRALGLAAGDTGRWILNQLKREGIPGRFFRAEGENRVILNIREGRTGRIYRFNEPGPRLDRKRLRAFWNFVCDNSCPRGSFFAVCGSAPPGFPADFYGRLITRLKERGIRTLLDCDHRLLAAGTQAGPEILKVNLFELARLTGTRHPAGQAEVIRGVRRLLGCGIKNVVVTLGAEGALALDEKDGWWARPPRVKARSTIGAGDALSAGLLHGLSESKGWAEALRLGVAAGTAAVRYPGTTFANPEEIRRLLRRVKIQPV</sequence>